<evidence type="ECO:0000313" key="3">
    <source>
        <dbReference type="Proteomes" id="UP001383192"/>
    </source>
</evidence>
<comment type="caution">
    <text evidence="2">The sequence shown here is derived from an EMBL/GenBank/DDBJ whole genome shotgun (WGS) entry which is preliminary data.</text>
</comment>
<feature type="compositionally biased region" description="Basic residues" evidence="1">
    <location>
        <begin position="72"/>
        <end position="85"/>
    </location>
</feature>
<gene>
    <name evidence="2" type="ORF">VNI00_001297</name>
</gene>
<keyword evidence="3" id="KW-1185">Reference proteome</keyword>
<dbReference type="AlphaFoldDB" id="A0AAW0E9Y8"/>
<dbReference type="Gene3D" id="3.60.130.30">
    <property type="match status" value="1"/>
</dbReference>
<organism evidence="2 3">
    <name type="scientific">Paramarasmius palmivorus</name>
    <dbReference type="NCBI Taxonomy" id="297713"/>
    <lineage>
        <taxon>Eukaryota</taxon>
        <taxon>Fungi</taxon>
        <taxon>Dikarya</taxon>
        <taxon>Basidiomycota</taxon>
        <taxon>Agaricomycotina</taxon>
        <taxon>Agaricomycetes</taxon>
        <taxon>Agaricomycetidae</taxon>
        <taxon>Agaricales</taxon>
        <taxon>Marasmiineae</taxon>
        <taxon>Marasmiaceae</taxon>
        <taxon>Paramarasmius</taxon>
    </lineage>
</organism>
<feature type="region of interest" description="Disordered" evidence="1">
    <location>
        <begin position="35"/>
        <end position="112"/>
    </location>
</feature>
<evidence type="ECO:0000256" key="1">
    <source>
        <dbReference type="SAM" id="MobiDB-lite"/>
    </source>
</evidence>
<dbReference type="Proteomes" id="UP001383192">
    <property type="component" value="Unassembled WGS sequence"/>
</dbReference>
<proteinExistence type="predicted"/>
<sequence>MASAAEIQPFRFSASIELEPLIQLAFANQDAVDPIFSESPLSSPPHSPLRASSPGTPLPGPSSHADAPRTQSRSKQRSKILRKRKREAEKEDVTSYEPPPPTKRRHIEPSVERRQTVCLDVGRFRASGNGFTGHHSRTGYQPGEYTLSQMVGPHSHFKFDLLQWDGTFTIPIVDQMHRMWAICVSNPRDKEWGAVTTRAADKMLFTLNTGVVNGLGLKAPINRKQANQKSTAVIEELLGDADFRRIAGHGSGAFCAWQEKIWRIYAQNKKDLQDHDASLRWNYNNSVFAAAAFNFGPRVVSLDHVDFENRPDGFCAVTALRPTESGYDYKTGGHLILWDLHLVVEFPPGTTILLPSAILRHSNVAIGPNEHRMSFAQYSSGHLFRFVERGFRTEEDFFASLTPRDRKHEEERDGRRWKESLGNFATLDDVLDDCE</sequence>
<reference evidence="2 3" key="1">
    <citation type="submission" date="2024-01" db="EMBL/GenBank/DDBJ databases">
        <title>A draft genome for a cacao thread blight-causing isolate of Paramarasmius palmivorus.</title>
        <authorList>
            <person name="Baruah I.K."/>
            <person name="Bukari Y."/>
            <person name="Amoako-Attah I."/>
            <person name="Meinhardt L.W."/>
            <person name="Bailey B.A."/>
            <person name="Cohen S.P."/>
        </authorList>
    </citation>
    <scope>NUCLEOTIDE SEQUENCE [LARGE SCALE GENOMIC DNA]</scope>
    <source>
        <strain evidence="2 3">GH-12</strain>
    </source>
</reference>
<dbReference type="EMBL" id="JAYKXP010000003">
    <property type="protein sequence ID" value="KAK7060531.1"/>
    <property type="molecule type" value="Genomic_DNA"/>
</dbReference>
<evidence type="ECO:0000313" key="2">
    <source>
        <dbReference type="EMBL" id="KAK7060531.1"/>
    </source>
</evidence>
<name>A0AAW0E9Y8_9AGAR</name>
<accession>A0AAW0E9Y8</accession>
<protein>
    <submittedName>
        <fullName evidence="2">Uncharacterized protein</fullName>
    </submittedName>
</protein>